<dbReference type="EMBL" id="CP059851">
    <property type="protein sequence ID" value="QMW22895.1"/>
    <property type="molecule type" value="Genomic_DNA"/>
</dbReference>
<dbReference type="RefSeq" id="WP_182296217.1">
    <property type="nucleotide sequence ID" value="NZ_CP059851.1"/>
</dbReference>
<sequence>MKISYDSAKRLRTLAERGLDFNDAPLLFGGRVRTLVDDRADYGEVRSITHGYLNGRAVVLVWTQRNEGIRIISMRHAHAQEMARVGLD</sequence>
<dbReference type="InterPro" id="IPR038573">
    <property type="entry name" value="BrnT_sf"/>
</dbReference>
<protein>
    <submittedName>
        <fullName evidence="1">BrnT family toxin</fullName>
    </submittedName>
</protein>
<keyword evidence="2" id="KW-1185">Reference proteome</keyword>
<accession>A0A7G5IHQ3</accession>
<name>A0A7G5IHQ3_9SPHN</name>
<dbReference type="Proteomes" id="UP000515292">
    <property type="component" value="Chromosome"/>
</dbReference>
<reference evidence="1 2" key="1">
    <citation type="submission" date="2020-07" db="EMBL/GenBank/DDBJ databases">
        <title>Complete genome sequence for Sandaracinobacter sp. M6.</title>
        <authorList>
            <person name="Tang Y."/>
            <person name="Liu Q."/>
            <person name="Guo Z."/>
            <person name="Lei P."/>
            <person name="Huang B."/>
        </authorList>
    </citation>
    <scope>NUCLEOTIDE SEQUENCE [LARGE SCALE GENOMIC DNA]</scope>
    <source>
        <strain evidence="1 2">M6</strain>
    </source>
</reference>
<dbReference type="KEGG" id="sand:H3309_16635"/>
<evidence type="ECO:0000313" key="2">
    <source>
        <dbReference type="Proteomes" id="UP000515292"/>
    </source>
</evidence>
<organism evidence="1 2">
    <name type="scientific">Sandaracinobacteroides saxicola</name>
    <dbReference type="NCBI Taxonomy" id="2759707"/>
    <lineage>
        <taxon>Bacteria</taxon>
        <taxon>Pseudomonadati</taxon>
        <taxon>Pseudomonadota</taxon>
        <taxon>Alphaproteobacteria</taxon>
        <taxon>Sphingomonadales</taxon>
        <taxon>Sphingosinicellaceae</taxon>
        <taxon>Sandaracinobacteroides</taxon>
    </lineage>
</organism>
<gene>
    <name evidence="1" type="ORF">H3309_16635</name>
</gene>
<proteinExistence type="predicted"/>
<dbReference type="InterPro" id="IPR007460">
    <property type="entry name" value="BrnT_toxin"/>
</dbReference>
<dbReference type="AlphaFoldDB" id="A0A7G5IHQ3"/>
<dbReference type="Pfam" id="PF04365">
    <property type="entry name" value="BrnT_toxin"/>
    <property type="match status" value="1"/>
</dbReference>
<dbReference type="Gene3D" id="3.10.450.530">
    <property type="entry name" value="Ribonuclease toxin, BrnT, of type II toxin-antitoxin system"/>
    <property type="match status" value="1"/>
</dbReference>
<evidence type="ECO:0000313" key="1">
    <source>
        <dbReference type="EMBL" id="QMW22895.1"/>
    </source>
</evidence>